<organism evidence="1 2">
    <name type="scientific">Methanimicrococcus stummii</name>
    <dbReference type="NCBI Taxonomy" id="3028294"/>
    <lineage>
        <taxon>Archaea</taxon>
        <taxon>Methanobacteriati</taxon>
        <taxon>Methanobacteriota</taxon>
        <taxon>Stenosarchaea group</taxon>
        <taxon>Methanomicrobia</taxon>
        <taxon>Methanosarcinales</taxon>
        <taxon>Methanosarcinaceae</taxon>
        <taxon>Methanimicrococcus</taxon>
    </lineage>
</organism>
<dbReference type="InterPro" id="IPR027417">
    <property type="entry name" value="P-loop_NTPase"/>
</dbReference>
<sequence length="239" mass="27344">MASNFTTGISEFDRLTENKIENGTFLLLSGNDDEGIASFSAAIEKSNGRPAEEETVKKNKCTILKITPENRHCWKELCFNIKTKTNATQTANQTENKAIQEAFAETDLEMIFFIENLSELFQNESNSKKSALYEERQIISFVREMKADINPQNTKPRNCEGGRYVIIGCLHRNILSKGTEERLNHLADSAIQFQMKENGDKFERRMLVLKYKGAKAGGNILKYVIENEEIQIENKKRIY</sequence>
<dbReference type="RefSeq" id="WP_316559742.1">
    <property type="nucleotide sequence ID" value="NZ_CP131062.1"/>
</dbReference>
<protein>
    <submittedName>
        <fullName evidence="1">Uncharacterized protein</fullName>
    </submittedName>
</protein>
<dbReference type="KEGG" id="mees:MmiEs2_03800"/>
<dbReference type="Gene3D" id="3.40.50.300">
    <property type="entry name" value="P-loop containing nucleotide triphosphate hydrolases"/>
    <property type="match status" value="1"/>
</dbReference>
<accession>A0AA96V976</accession>
<dbReference type="EMBL" id="CP131062">
    <property type="protein sequence ID" value="WNY28196.1"/>
    <property type="molecule type" value="Genomic_DNA"/>
</dbReference>
<name>A0AA96V976_9EURY</name>
<reference evidence="1 2" key="1">
    <citation type="submission" date="2023-07" db="EMBL/GenBank/DDBJ databases">
        <title>Closed genome sequence of Methanimicrococcus sp. Es2.</title>
        <authorList>
            <person name="Protasov E."/>
            <person name="Platt K."/>
            <person name="Reeh H."/>
            <person name="Poehlein A."/>
            <person name="Daniel R."/>
            <person name="Brune A."/>
        </authorList>
    </citation>
    <scope>NUCLEOTIDE SEQUENCE [LARGE SCALE GENOMIC DNA]</scope>
    <source>
        <strain evidence="1 2">Es2</strain>
    </source>
</reference>
<evidence type="ECO:0000313" key="1">
    <source>
        <dbReference type="EMBL" id="WNY28196.1"/>
    </source>
</evidence>
<proteinExistence type="predicted"/>
<evidence type="ECO:0000313" key="2">
    <source>
        <dbReference type="Proteomes" id="UP001302662"/>
    </source>
</evidence>
<gene>
    <name evidence="1" type="ORF">MmiEs2_03800</name>
</gene>
<dbReference type="GeneID" id="85196829"/>
<dbReference type="AlphaFoldDB" id="A0AA96V976"/>
<dbReference type="Proteomes" id="UP001302662">
    <property type="component" value="Chromosome"/>
</dbReference>
<keyword evidence="2" id="KW-1185">Reference proteome</keyword>